<dbReference type="Pfam" id="PF00577">
    <property type="entry name" value="Usher"/>
    <property type="match status" value="1"/>
</dbReference>
<reference evidence="2 3" key="1">
    <citation type="submission" date="2024-05" db="EMBL/GenBank/DDBJ databases">
        <authorList>
            <person name="Liu Q."/>
            <person name="Xin Y.-H."/>
        </authorList>
    </citation>
    <scope>NUCLEOTIDE SEQUENCE [LARGE SCALE GENOMIC DNA]</scope>
    <source>
        <strain evidence="2 3">CGMCC 1.10181</strain>
    </source>
</reference>
<name>A0ABU9Y9R2_9SPHN</name>
<protein>
    <submittedName>
        <fullName evidence="2">Fimbria/pilus outer membrane usher protein</fullName>
    </submittedName>
</protein>
<dbReference type="PANTHER" id="PTHR30451:SF5">
    <property type="entry name" value="SLR0019 PROTEIN"/>
    <property type="match status" value="1"/>
</dbReference>
<feature type="region of interest" description="Disordered" evidence="1">
    <location>
        <begin position="1"/>
        <end position="27"/>
    </location>
</feature>
<evidence type="ECO:0000313" key="2">
    <source>
        <dbReference type="EMBL" id="MEN2792536.1"/>
    </source>
</evidence>
<organism evidence="2 3">
    <name type="scientific">Sphingomonas oligophenolica</name>
    <dbReference type="NCBI Taxonomy" id="301154"/>
    <lineage>
        <taxon>Bacteria</taxon>
        <taxon>Pseudomonadati</taxon>
        <taxon>Pseudomonadota</taxon>
        <taxon>Alphaproteobacteria</taxon>
        <taxon>Sphingomonadales</taxon>
        <taxon>Sphingomonadaceae</taxon>
        <taxon>Sphingomonas</taxon>
    </lineage>
</organism>
<comment type="caution">
    <text evidence="2">The sequence shown here is derived from an EMBL/GenBank/DDBJ whole genome shotgun (WGS) entry which is preliminary data.</text>
</comment>
<accession>A0ABU9Y9R2</accession>
<dbReference type="PANTHER" id="PTHR30451">
    <property type="entry name" value="OUTER MEMBRANE USHER PROTEIN"/>
    <property type="match status" value="1"/>
</dbReference>
<dbReference type="EMBL" id="JBDIME010000030">
    <property type="protein sequence ID" value="MEN2792536.1"/>
    <property type="molecule type" value="Genomic_DNA"/>
</dbReference>
<dbReference type="Proteomes" id="UP001419910">
    <property type="component" value="Unassembled WGS sequence"/>
</dbReference>
<evidence type="ECO:0000313" key="3">
    <source>
        <dbReference type="Proteomes" id="UP001419910"/>
    </source>
</evidence>
<proteinExistence type="predicted"/>
<evidence type="ECO:0000256" key="1">
    <source>
        <dbReference type="SAM" id="MobiDB-lite"/>
    </source>
</evidence>
<dbReference type="RefSeq" id="WP_345840546.1">
    <property type="nucleotide sequence ID" value="NZ_JBDIME010000030.1"/>
</dbReference>
<gene>
    <name evidence="2" type="ORF">ABC974_23115</name>
</gene>
<dbReference type="InterPro" id="IPR042186">
    <property type="entry name" value="FimD_plug_dom"/>
</dbReference>
<dbReference type="InterPro" id="IPR000015">
    <property type="entry name" value="Fimb_usher"/>
</dbReference>
<sequence length="824" mass="88305">MANAANNEAPRGSLPGEPSSSRPTEPLSVAATLPLNPTGRAIDLTVPVLDGTRYMGDIELRLMPDDEIRLPAQRLLDLVVVSAKPDLAAKLRTMLAAQATIGLDALAPLGIRMRYDPQKIALVLDIPAELEAQRTIQVASLGVETVGGFARPAGFSAYLTMRGAVDYVEAGTNRGLGTPSMFLDGAARLAGVVFETQGVFQPGGNGPALQRQGSRFVYDDQDRLIRWTAGDLRTVARGFQYAPDIAGISILRSYSALQPQTITRPTGRQSFRLDQPSTVEIWVNDQLVRRTRLDPGSYDLRDFPYTQGIDNARITIRGDGGRVETLNFSLFSDQSQLAAGLSEFGLYAGVKAPPGRSGPVYSSEPVITGFYRRGLSERLTLGGNLQADRHSRMIGVESILATPIGAFGMNLAASQIDGRGAGGAALFTFRSLIQRKDMTSDALDLSAELLSKNFAPSGDVFGQNPFTYRLSGGYSHAFSQAIYAGVDVNYAKGRAGVWDSSAYRMTIGWRPVPRMNFTATTVYEGATRSRRAGLSFLLSLTVQMGKGASLIADYDSGHQTERISYQAQYGQGVGSLNLSGSLERSPHNVGINGSANYITSAGEIGIDQLTSFEGGAGSPTDSRTNLRFATSIAFADGAVSIGRPISDSFAIVSRRENIRHARVELEPGPYGYTAGTTPLGTATQPDLMSYNNRTITIDAPGAPADLDLGPGAFRVFPPYRSGYRLQAGSEYPVTLVGRLLDEEGKPLALLSGLATELAAPEREPLPVFTSSDGRFAVTGLKPGHWRIAFHTDPITVYTVDIPPGKTTGVFKMEDIRPEKADGRP</sequence>
<keyword evidence="3" id="KW-1185">Reference proteome</keyword>
<dbReference type="Gene3D" id="2.60.40.2610">
    <property type="entry name" value="Outer membrane usher protein FimD, plug domain"/>
    <property type="match status" value="1"/>
</dbReference>
<dbReference type="Gene3D" id="2.60.40.3110">
    <property type="match status" value="1"/>
</dbReference>